<evidence type="ECO:0000313" key="3">
    <source>
        <dbReference type="Proteomes" id="UP000275408"/>
    </source>
</evidence>
<proteinExistence type="predicted"/>
<reference evidence="2 3" key="1">
    <citation type="journal article" date="2018" name="Sci. Rep.">
        <title>Comparative analysis of the Pocillopora damicornis genome highlights role of immune system in coral evolution.</title>
        <authorList>
            <person name="Cunning R."/>
            <person name="Bay R.A."/>
            <person name="Gillette P."/>
            <person name="Baker A.C."/>
            <person name="Traylor-Knowles N."/>
        </authorList>
    </citation>
    <scope>NUCLEOTIDE SEQUENCE [LARGE SCALE GENOMIC DNA]</scope>
    <source>
        <strain evidence="2">RSMAS</strain>
        <tissue evidence="2">Whole animal</tissue>
    </source>
</reference>
<dbReference type="Proteomes" id="UP000275408">
    <property type="component" value="Unassembled WGS sequence"/>
</dbReference>
<evidence type="ECO:0000313" key="2">
    <source>
        <dbReference type="EMBL" id="RMX48294.1"/>
    </source>
</evidence>
<dbReference type="STRING" id="46731.A0A3M6U447"/>
<feature type="region of interest" description="Disordered" evidence="1">
    <location>
        <begin position="818"/>
        <end position="838"/>
    </location>
</feature>
<keyword evidence="3" id="KW-1185">Reference proteome</keyword>
<organism evidence="2 3">
    <name type="scientific">Pocillopora damicornis</name>
    <name type="common">Cauliflower coral</name>
    <name type="synonym">Millepora damicornis</name>
    <dbReference type="NCBI Taxonomy" id="46731"/>
    <lineage>
        <taxon>Eukaryota</taxon>
        <taxon>Metazoa</taxon>
        <taxon>Cnidaria</taxon>
        <taxon>Anthozoa</taxon>
        <taxon>Hexacorallia</taxon>
        <taxon>Scleractinia</taxon>
        <taxon>Astrocoeniina</taxon>
        <taxon>Pocilloporidae</taxon>
        <taxon>Pocillopora</taxon>
    </lineage>
</organism>
<dbReference type="EMBL" id="RCHS01002300">
    <property type="protein sequence ID" value="RMX48294.1"/>
    <property type="molecule type" value="Genomic_DNA"/>
</dbReference>
<evidence type="ECO:0000256" key="1">
    <source>
        <dbReference type="SAM" id="MobiDB-lite"/>
    </source>
</evidence>
<name>A0A3M6U447_POCDA</name>
<comment type="caution">
    <text evidence="2">The sequence shown here is derived from an EMBL/GenBank/DDBJ whole genome shotgun (WGS) entry which is preliminary data.</text>
</comment>
<accession>A0A3M6U447</accession>
<dbReference type="AlphaFoldDB" id="A0A3M6U447"/>
<sequence length="890" mass="100332">MATEYCEATVAARVTFSRQFENCSQEIIRHGLRMLDNLIRRFLSMDEASQKSFYDDDLQVGGFTSNVLGKLKEERQLVFKSGSEQLIERISESISHEQRGNDQSECTVPVYDEQICQLETPQVTTDHATLSMSNSLAQDRRTVTPAGLRAEMLMIEQGADPRELPAKLTVTCSKDNFECSEDNAGKKSVAVQPGFFFDWKVCGKFEHDRINKASVFWPPIGIKSPAMGTKATYRPTISFFTMVEEAHLLPMEKIEQIKNQFHSKHSDQDPRVLKRKSPVHERICLRAEKFGKMDLDDDTDNFTEDHQLFSQEGTSSDCSLGPHVGLDQEVPIQHEDGNSKEKAKGMSDGQLPRNMLMKVSSFNKGPLPDSEENRLTWQSSQADPYLIEKAPYYGVNTVETCTESLCPKLAKQSCFPGNDKKSSKETILSGCTVAEVLSTCAKFQCGHSCLAADHPEGNSEPAEKEHVLNIINDDSTNVQLYKVSNSLHEFNHDFSCQYPPLAQRMSIDTCSSLRAIGQHDLITNVSFDDMDVSPLRSGRDLLKGKMQVLHEREEVIDWMSRRTVVAEDRPFKGLERFSPILSENSFNHCTLLHPECFDKVRLDDFPDNSLNIQPVSLIGEARNQTKKVCEGNPEKILITGVPVDSGKMDCPQDICDQTTIENMETEEVADHREIKVTKNYPSKVNANQITTARAPNDKQGMANLRTGDDHPTMESKDDAGEFNFGHQKDQRLEAASEEIKDEKESDHFRAEIERGMMKLDGPELLHFAMIFVKGALEKSQIVPSCNGEFESEKRSKNLRQTTSAFSWKNDILHQNQQAKASEPIENDSPITGQDSEFEENGDGMEVEYKEGTPFLVRPLPKTSSNRPLRLGLSRIYRCKSLHPCLKKNLE</sequence>
<dbReference type="OrthoDB" id="5979474at2759"/>
<gene>
    <name evidence="2" type="ORF">pdam_00014724</name>
</gene>
<protein>
    <submittedName>
        <fullName evidence="2">Uncharacterized protein</fullName>
    </submittedName>
</protein>